<protein>
    <submittedName>
        <fullName evidence="2">Uncharacterized protein</fullName>
    </submittedName>
</protein>
<reference evidence="2" key="1">
    <citation type="submission" date="2016-11" db="UniProtKB">
        <authorList>
            <consortium name="WormBaseParasite"/>
        </authorList>
    </citation>
    <scope>IDENTIFICATION</scope>
</reference>
<organism evidence="1 2">
    <name type="scientific">Meloidogyne hapla</name>
    <name type="common">Root-knot nematode worm</name>
    <dbReference type="NCBI Taxonomy" id="6305"/>
    <lineage>
        <taxon>Eukaryota</taxon>
        <taxon>Metazoa</taxon>
        <taxon>Ecdysozoa</taxon>
        <taxon>Nematoda</taxon>
        <taxon>Chromadorea</taxon>
        <taxon>Rhabditida</taxon>
        <taxon>Tylenchina</taxon>
        <taxon>Tylenchomorpha</taxon>
        <taxon>Tylenchoidea</taxon>
        <taxon>Meloidogynidae</taxon>
        <taxon>Meloidogyninae</taxon>
        <taxon>Meloidogyne</taxon>
    </lineage>
</organism>
<dbReference type="Proteomes" id="UP000095281">
    <property type="component" value="Unplaced"/>
</dbReference>
<name>A0A1I8BWF1_MELHA</name>
<dbReference type="WBParaSite" id="MhA1_Contig709.frz3.gene4">
    <property type="protein sequence ID" value="MhA1_Contig709.frz3.gene4"/>
    <property type="gene ID" value="MhA1_Contig709.frz3.gene4"/>
</dbReference>
<dbReference type="AlphaFoldDB" id="A0A1I8BWF1"/>
<accession>A0A1I8BWF1</accession>
<keyword evidence="1" id="KW-1185">Reference proteome</keyword>
<evidence type="ECO:0000313" key="2">
    <source>
        <dbReference type="WBParaSite" id="MhA1_Contig709.frz3.gene4"/>
    </source>
</evidence>
<evidence type="ECO:0000313" key="1">
    <source>
        <dbReference type="Proteomes" id="UP000095281"/>
    </source>
</evidence>
<sequence>MKKCLNELFKDFNQQRGHHKSKLLELLIDERSKSLAERLYNTLYEEENSLYKGDNDPTDFDILFDIILARPVFELKQIIEMYGKIAISKLEMRLHYKKRLAKKQNENVEMWDILINRIESVQNNLNFDEDEFKKISEHTISLCNNINNINDEGRFKSKDELLLLTSSLEVVLRSFEFKKESAVNFGKKFKKCGVNIFNEKSSINSSDKNSIKFPEYMKRMLIITGLVGEEQYNIDIVDRIIDYIENDKYEELLSLVVIHHGSDFVEIAKILKEKITNENLELKIIKNDVMGLYSFFEYILSEEFENENVEENENNDEWSDYSEEMENEYLSSNLKCLLPTEEEYKKDVELGNLEYEHNDFECSRYYPSNYGEKSLFTILQSIQILSDYNSRWELLNKLFLPLPQWHRAETAELYCRKVFNIENGDMKKCLNELFKDFNQQRGHHKSKLLELLIDERSKSLAERLYYTLNIADSTDFDTLYDIILARPKFELKQIIKMYDIVLLEQDKMEYKKFPKDSISILERCLHNKKYLAKKEKESVDVFDILINRIGSVENNIFFDINFKNISSRITQLCENPSEDNKSKLLTVAFRELLINFEFESENVVMFSKELVNKCGKNFLNNQSNGEGNEGTSNG</sequence>
<proteinExistence type="predicted"/>